<evidence type="ECO:0000313" key="1">
    <source>
        <dbReference type="EMBL" id="QOY88224.1"/>
    </source>
</evidence>
<dbReference type="AlphaFoldDB" id="A0A7S7SKE6"/>
<proteinExistence type="predicted"/>
<keyword evidence="2" id="KW-1185">Reference proteome</keyword>
<dbReference type="RefSeq" id="WP_194449887.1">
    <property type="nucleotide sequence ID" value="NZ_CP063849.1"/>
</dbReference>
<gene>
    <name evidence="1" type="ORF">IRI77_36730</name>
</gene>
<organism evidence="1 2">
    <name type="scientific">Paludibaculum fermentans</name>
    <dbReference type="NCBI Taxonomy" id="1473598"/>
    <lineage>
        <taxon>Bacteria</taxon>
        <taxon>Pseudomonadati</taxon>
        <taxon>Acidobacteriota</taxon>
        <taxon>Terriglobia</taxon>
        <taxon>Bryobacterales</taxon>
        <taxon>Bryobacteraceae</taxon>
        <taxon>Paludibaculum</taxon>
    </lineage>
</organism>
<protein>
    <submittedName>
        <fullName evidence="1">Uncharacterized protein</fullName>
    </submittedName>
</protein>
<dbReference type="KEGG" id="pfer:IRI77_36730"/>
<reference evidence="1 2" key="1">
    <citation type="submission" date="2020-10" db="EMBL/GenBank/DDBJ databases">
        <title>Complete genome sequence of Paludibaculum fermentans P105T, a facultatively anaerobic acidobacterium capable of dissimilatory Fe(III) reduction.</title>
        <authorList>
            <person name="Dedysh S.N."/>
            <person name="Beletsky A.V."/>
            <person name="Kulichevskaya I.S."/>
            <person name="Mardanov A.V."/>
            <person name="Ravin N.V."/>
        </authorList>
    </citation>
    <scope>NUCLEOTIDE SEQUENCE [LARGE SCALE GENOMIC DNA]</scope>
    <source>
        <strain evidence="1 2">P105</strain>
    </source>
</reference>
<evidence type="ECO:0000313" key="2">
    <source>
        <dbReference type="Proteomes" id="UP000593892"/>
    </source>
</evidence>
<name>A0A7S7SKE6_PALFE</name>
<sequence length="369" mass="41390">MLEPFRMFLEMKGFDLPSGANQEIDATTLGGILAQPDEDMPGDLVEALHLIGSIGSDERFDELLDLAGSNQIETDGEVTALDLATQIWLKNPEALERKEHEEFFQKRKSFESFRAAAPDDVMAVDDLPADLSQLEASLDAYFQAKKRGVGCRIMRKDSVGEVRFLVEHGQPCKREPSRKGPRSTSTFFRPEKTDVVIYDAIHNELRINASTFADVREYRVQFGRHVFGGEDKFVFAEKYTLDPLKEDGRAALNCRDIAGLDTVKLREIEYSWGGAFEHFEVHRAESLFHALALIQRTIEAEAQIRKAVFKIKLDDEKKPRTVTIKAGNKSGYNRGEEAMVIEDWLRARGFVITEEGAADAQADAALAGD</sequence>
<dbReference type="EMBL" id="CP063849">
    <property type="protein sequence ID" value="QOY88224.1"/>
    <property type="molecule type" value="Genomic_DNA"/>
</dbReference>
<accession>A0A7S7SKE6</accession>
<dbReference type="Proteomes" id="UP000593892">
    <property type="component" value="Chromosome"/>
</dbReference>